<evidence type="ECO:0000313" key="3">
    <source>
        <dbReference type="EMBL" id="KEY66138.1"/>
    </source>
</evidence>
<dbReference type="Pfam" id="PF07859">
    <property type="entry name" value="Abhydrolase_3"/>
    <property type="match status" value="1"/>
</dbReference>
<proteinExistence type="predicted"/>
<dbReference type="OrthoDB" id="408631at2759"/>
<dbReference type="SUPFAM" id="SSF53474">
    <property type="entry name" value="alpha/beta-Hydrolases"/>
    <property type="match status" value="1"/>
</dbReference>
<dbReference type="EMBL" id="KL648669">
    <property type="protein sequence ID" value="KEY66138.1"/>
    <property type="molecule type" value="Genomic_DNA"/>
</dbReference>
<dbReference type="PANTHER" id="PTHR48081">
    <property type="entry name" value="AB HYDROLASE SUPERFAMILY PROTEIN C4A8.06C"/>
    <property type="match status" value="1"/>
</dbReference>
<protein>
    <recommendedName>
        <fullName evidence="2">Alpha/beta hydrolase fold-3 domain-containing protein</fullName>
    </recommendedName>
</protein>
<gene>
    <name evidence="3" type="ORF">S7711_05310</name>
</gene>
<sequence>MLTIDQIRALSELDPEYVAVQESGALKEMTWNQSTDIHEMRAAGLHMIASLSKPDPAILTYTEEDIVIPTRDGTDLPARVYRPRDLSVDGGPGLVTFHGGGFITGHLAMQADLCTKFVSLGGVAVSIGYRLAPEFPFPTAVNDAFDTTNWTAQNAGSLGINPSKGLLIGGISAGADLCLAVSYLCRESRMSPPLTGVYASIMTGLDAGNVPDRYKDRFFSMDQNKDSYMLSAGSVSFFRKHYAPEPNNPLAWPAALPDHKGLPKTYFQVCGLDPLRDCGLITEQVWKDAGVPTRLDIYPGLPHGFWYVLPQIKATRQHSEDSLQGLKWLLDQ</sequence>
<keyword evidence="4" id="KW-1185">Reference proteome</keyword>
<accession>A0A084ALF9</accession>
<evidence type="ECO:0000259" key="2">
    <source>
        <dbReference type="Pfam" id="PF07859"/>
    </source>
</evidence>
<organism evidence="3 4">
    <name type="scientific">Stachybotrys chartarum (strain CBS 109288 / IBT 7711)</name>
    <name type="common">Toxic black mold</name>
    <name type="synonym">Stilbospora chartarum</name>
    <dbReference type="NCBI Taxonomy" id="1280523"/>
    <lineage>
        <taxon>Eukaryota</taxon>
        <taxon>Fungi</taxon>
        <taxon>Dikarya</taxon>
        <taxon>Ascomycota</taxon>
        <taxon>Pezizomycotina</taxon>
        <taxon>Sordariomycetes</taxon>
        <taxon>Hypocreomycetidae</taxon>
        <taxon>Hypocreales</taxon>
        <taxon>Stachybotryaceae</taxon>
        <taxon>Stachybotrys</taxon>
    </lineage>
</organism>
<dbReference type="HOGENOM" id="CLU_012494_6_3_1"/>
<reference evidence="3 4" key="1">
    <citation type="journal article" date="2014" name="BMC Genomics">
        <title>Comparative genome sequencing reveals chemotype-specific gene clusters in the toxigenic black mold Stachybotrys.</title>
        <authorList>
            <person name="Semeiks J."/>
            <person name="Borek D."/>
            <person name="Otwinowski Z."/>
            <person name="Grishin N.V."/>
        </authorList>
    </citation>
    <scope>NUCLEOTIDE SEQUENCE [LARGE SCALE GENOMIC DNA]</scope>
    <source>
        <strain evidence="4">CBS 109288 / IBT 7711</strain>
    </source>
</reference>
<dbReference type="Proteomes" id="UP000028045">
    <property type="component" value="Unassembled WGS sequence"/>
</dbReference>
<name>A0A084ALF9_STACB</name>
<evidence type="ECO:0000313" key="4">
    <source>
        <dbReference type="Proteomes" id="UP000028045"/>
    </source>
</evidence>
<dbReference type="Gene3D" id="3.40.50.1820">
    <property type="entry name" value="alpha/beta hydrolase"/>
    <property type="match status" value="1"/>
</dbReference>
<feature type="domain" description="Alpha/beta hydrolase fold-3" evidence="2">
    <location>
        <begin position="94"/>
        <end position="306"/>
    </location>
</feature>
<dbReference type="GO" id="GO:0016787">
    <property type="term" value="F:hydrolase activity"/>
    <property type="evidence" value="ECO:0007669"/>
    <property type="project" value="UniProtKB-KW"/>
</dbReference>
<keyword evidence="1" id="KW-0378">Hydrolase</keyword>
<dbReference type="InterPro" id="IPR029058">
    <property type="entry name" value="AB_hydrolase_fold"/>
</dbReference>
<evidence type="ECO:0000256" key="1">
    <source>
        <dbReference type="ARBA" id="ARBA00022801"/>
    </source>
</evidence>
<dbReference type="InterPro" id="IPR013094">
    <property type="entry name" value="AB_hydrolase_3"/>
</dbReference>
<dbReference type="InterPro" id="IPR050300">
    <property type="entry name" value="GDXG_lipolytic_enzyme"/>
</dbReference>
<dbReference type="PANTHER" id="PTHR48081:SF8">
    <property type="entry name" value="ALPHA_BETA HYDROLASE FOLD-3 DOMAIN-CONTAINING PROTEIN-RELATED"/>
    <property type="match status" value="1"/>
</dbReference>
<dbReference type="AlphaFoldDB" id="A0A084ALF9"/>